<accession>A0A8H6C5I5</accession>
<dbReference type="Gene3D" id="3.30.420.10">
    <property type="entry name" value="Ribonuclease H-like superfamily/Ribonuclease H"/>
    <property type="match status" value="1"/>
</dbReference>
<keyword evidence="5" id="KW-0255">Endonuclease</keyword>
<keyword evidence="7" id="KW-0460">Magnesium</keyword>
<evidence type="ECO:0000313" key="14">
    <source>
        <dbReference type="EMBL" id="KAF6071912.1"/>
    </source>
</evidence>
<comment type="caution">
    <text evidence="14">The sequence shown here is derived from an EMBL/GenBank/DDBJ whole genome shotgun (WGS) entry which is preliminary data.</text>
</comment>
<evidence type="ECO:0000256" key="3">
    <source>
        <dbReference type="ARBA" id="ARBA00022722"/>
    </source>
</evidence>
<evidence type="ECO:0000256" key="1">
    <source>
        <dbReference type="ARBA" id="ARBA00004173"/>
    </source>
</evidence>
<reference evidence="14 15" key="1">
    <citation type="submission" date="2020-03" db="EMBL/GenBank/DDBJ databases">
        <title>FDA dAtabase for Regulatory Grade micrObial Sequences (FDA-ARGOS): Supporting development and validation of Infectious Disease Dx tests.</title>
        <authorList>
            <person name="Campos J."/>
            <person name="Goldberg B."/>
            <person name="Tallon L."/>
            <person name="Sadzewicz L."/>
            <person name="Vavikolanu K."/>
            <person name="Mehta A."/>
            <person name="Aluvathingal J."/>
            <person name="Nadendla S."/>
            <person name="Nandy P."/>
            <person name="Geyer C."/>
            <person name="Yan Y."/>
            <person name="Sichtig H."/>
        </authorList>
    </citation>
    <scope>NUCLEOTIDE SEQUENCE [LARGE SCALE GENOMIC DNA]</scope>
    <source>
        <strain evidence="14 15">FDAARGOS_656</strain>
    </source>
</reference>
<dbReference type="Pfam" id="PF09159">
    <property type="entry name" value="Ydc2-catalyt"/>
    <property type="match status" value="1"/>
</dbReference>
<comment type="subunit">
    <text evidence="2">Homodimer.</text>
</comment>
<dbReference type="FunFam" id="3.30.420.10:FF:000160">
    <property type="entry name" value="Cruciform cutting endonuclease"/>
    <property type="match status" value="1"/>
</dbReference>
<keyword evidence="3" id="KW-0540">Nuclease</keyword>
<evidence type="ECO:0000256" key="4">
    <source>
        <dbReference type="ARBA" id="ARBA00022723"/>
    </source>
</evidence>
<dbReference type="GO" id="GO:0005739">
    <property type="term" value="C:mitochondrion"/>
    <property type="evidence" value="ECO:0007669"/>
    <property type="project" value="UniProtKB-SubCell"/>
</dbReference>
<dbReference type="AlphaFoldDB" id="A0A8H6C5I5"/>
<evidence type="ECO:0000256" key="10">
    <source>
        <dbReference type="ARBA" id="ARBA00029354"/>
    </source>
</evidence>
<dbReference type="GO" id="GO:0000402">
    <property type="term" value="F:crossed form four-way junction DNA binding"/>
    <property type="evidence" value="ECO:0007669"/>
    <property type="project" value="TreeGrafter"/>
</dbReference>
<evidence type="ECO:0000256" key="7">
    <source>
        <dbReference type="ARBA" id="ARBA00022842"/>
    </source>
</evidence>
<dbReference type="PANTHER" id="PTHR28072:SF1">
    <property type="entry name" value="CRUCIFORM CUTTING ENDONUCLEASE 1, MITOCHONDRIAL-RELATED"/>
    <property type="match status" value="1"/>
</dbReference>
<dbReference type="GO" id="GO:0046872">
    <property type="term" value="F:metal ion binding"/>
    <property type="evidence" value="ECO:0007669"/>
    <property type="project" value="UniProtKB-KW"/>
</dbReference>
<evidence type="ECO:0000256" key="11">
    <source>
        <dbReference type="ARBA" id="ARBA00029488"/>
    </source>
</evidence>
<evidence type="ECO:0000256" key="6">
    <source>
        <dbReference type="ARBA" id="ARBA00022801"/>
    </source>
</evidence>
<keyword evidence="9" id="KW-0496">Mitochondrion</keyword>
<dbReference type="PANTHER" id="PTHR28072">
    <property type="entry name" value="CRUCIFORM CUTTING ENDONUCLEASE 1, MITOCHONDRIAL-RELATED"/>
    <property type="match status" value="1"/>
</dbReference>
<keyword evidence="8" id="KW-0809">Transit peptide</keyword>
<dbReference type="InterPro" id="IPR036397">
    <property type="entry name" value="RNaseH_sf"/>
</dbReference>
<comment type="catalytic activity">
    <reaction evidence="10">
        <text>Endonucleolytic cleavage at a junction such as a reciprocal single-stranded crossover between two homologous DNA duplexes (Holliday junction).</text>
        <dbReference type="EC" id="3.1.21.10"/>
    </reaction>
</comment>
<evidence type="ECO:0000256" key="5">
    <source>
        <dbReference type="ARBA" id="ARBA00022759"/>
    </source>
</evidence>
<keyword evidence="4" id="KW-0479">Metal-binding</keyword>
<dbReference type="GO" id="GO:0008821">
    <property type="term" value="F:crossover junction DNA endonuclease activity"/>
    <property type="evidence" value="ECO:0007669"/>
    <property type="project" value="UniProtKB-EC"/>
</dbReference>
<evidence type="ECO:0000256" key="8">
    <source>
        <dbReference type="ARBA" id="ARBA00022946"/>
    </source>
</evidence>
<evidence type="ECO:0000259" key="13">
    <source>
        <dbReference type="Pfam" id="PF09159"/>
    </source>
</evidence>
<comment type="subcellular location">
    <subcellularLocation>
        <location evidence="1">Mitochondrion</location>
    </subcellularLocation>
</comment>
<name>A0A8H6C5I5_CANAX</name>
<feature type="domain" description="Mitochondrial resolvase Ydc2 catalytic" evidence="13">
    <location>
        <begin position="66"/>
        <end position="289"/>
    </location>
</feature>
<protein>
    <recommendedName>
        <fullName evidence="12">Cruciform cutting endonuclease 1, mitochondrial</fullName>
        <ecNumber evidence="11">3.1.21.10</ecNumber>
    </recommendedName>
</protein>
<dbReference type="GO" id="GO:0070336">
    <property type="term" value="F:flap-structured DNA binding"/>
    <property type="evidence" value="ECO:0007669"/>
    <property type="project" value="TreeGrafter"/>
</dbReference>
<keyword evidence="6" id="KW-0378">Hydrolase</keyword>
<dbReference type="Proteomes" id="UP000536275">
    <property type="component" value="Unassembled WGS sequence"/>
</dbReference>
<dbReference type="EMBL" id="JABWAD010000010">
    <property type="protein sequence ID" value="KAF6071912.1"/>
    <property type="molecule type" value="Genomic_DNA"/>
</dbReference>
<evidence type="ECO:0000256" key="9">
    <source>
        <dbReference type="ARBA" id="ARBA00023128"/>
    </source>
</evidence>
<proteinExistence type="predicted"/>
<dbReference type="InterPro" id="IPR015242">
    <property type="entry name" value="Ydc2_cat"/>
</dbReference>
<dbReference type="InterPro" id="IPR039197">
    <property type="entry name" value="Mrs1/Cce1"/>
</dbReference>
<dbReference type="SMR" id="A0A8H6C5I5"/>
<dbReference type="SUPFAM" id="SSF53098">
    <property type="entry name" value="Ribonuclease H-like"/>
    <property type="match status" value="1"/>
</dbReference>
<evidence type="ECO:0000256" key="12">
    <source>
        <dbReference type="ARBA" id="ARBA00074320"/>
    </source>
</evidence>
<dbReference type="InterPro" id="IPR012337">
    <property type="entry name" value="RNaseH-like_sf"/>
</dbReference>
<gene>
    <name evidence="14" type="ORF">FOB64_000868</name>
</gene>
<organism evidence="14 15">
    <name type="scientific">Candida albicans</name>
    <name type="common">Yeast</name>
    <dbReference type="NCBI Taxonomy" id="5476"/>
    <lineage>
        <taxon>Eukaryota</taxon>
        <taxon>Fungi</taxon>
        <taxon>Dikarya</taxon>
        <taxon>Ascomycota</taxon>
        <taxon>Saccharomycotina</taxon>
        <taxon>Pichiomycetes</taxon>
        <taxon>Debaryomycetaceae</taxon>
        <taxon>Candida/Lodderomyces clade</taxon>
        <taxon>Candida</taxon>
    </lineage>
</organism>
<evidence type="ECO:0000313" key="15">
    <source>
        <dbReference type="Proteomes" id="UP000536275"/>
    </source>
</evidence>
<sequence length="332" mass="38574">MIQKSYLIERLRSCKISTLNDLAILTGSPIISTNKSCRIEGLTAGYYFYLNHYHKFLSTQKQRTTLSIDVGIKNFSYCKSKSSKSTSSSTLTTSNFPIIITKWDKLNLDTQYGGDNYSSILHKDSILDNKRYLNQLTKSLVNELQPNEYDVVIMEIQRTRSAGNTSTLPTVLLNYTLENLIFGNIYPQIVIPMTSFKMTNFWLHRFITRSTTNTKQLKSNNNNKGIRFELMKLWLNKLFILPKYPQNELTKLDLLKYLKLDKSEKIDDLIDSLLYNLTINRQFQHLAEFHQLMVSNNGDIAQFVHDKNKYHLQLIQPIIDKYELELKPGSID</sequence>
<evidence type="ECO:0000256" key="2">
    <source>
        <dbReference type="ARBA" id="ARBA00011738"/>
    </source>
</evidence>
<dbReference type="EC" id="3.1.21.10" evidence="11"/>
<dbReference type="GO" id="GO:0000403">
    <property type="term" value="F:Y-form DNA binding"/>
    <property type="evidence" value="ECO:0007669"/>
    <property type="project" value="TreeGrafter"/>
</dbReference>